<name>A0A6G0K9D6_9STRA</name>
<dbReference type="Proteomes" id="UP000488956">
    <property type="component" value="Unassembled WGS sequence"/>
</dbReference>
<dbReference type="EMBL" id="QXFX01002079">
    <property type="protein sequence ID" value="KAE9080990.1"/>
    <property type="molecule type" value="Genomic_DNA"/>
</dbReference>
<proteinExistence type="predicted"/>
<evidence type="ECO:0000313" key="1">
    <source>
        <dbReference type="EMBL" id="KAE9080990.1"/>
    </source>
</evidence>
<dbReference type="AlphaFoldDB" id="A0A6G0K9D6"/>
<evidence type="ECO:0000313" key="2">
    <source>
        <dbReference type="Proteomes" id="UP000488956"/>
    </source>
</evidence>
<accession>A0A6G0K9D6</accession>
<organism evidence="1 2">
    <name type="scientific">Phytophthora fragariae</name>
    <dbReference type="NCBI Taxonomy" id="53985"/>
    <lineage>
        <taxon>Eukaryota</taxon>
        <taxon>Sar</taxon>
        <taxon>Stramenopiles</taxon>
        <taxon>Oomycota</taxon>
        <taxon>Peronosporomycetes</taxon>
        <taxon>Peronosporales</taxon>
        <taxon>Peronosporaceae</taxon>
        <taxon>Phytophthora</taxon>
    </lineage>
</organism>
<gene>
    <name evidence="1" type="ORF">PF010_g22167</name>
</gene>
<protein>
    <submittedName>
        <fullName evidence="1">Uncharacterized protein</fullName>
    </submittedName>
</protein>
<comment type="caution">
    <text evidence="1">The sequence shown here is derived from an EMBL/GenBank/DDBJ whole genome shotgun (WGS) entry which is preliminary data.</text>
</comment>
<reference evidence="1 2" key="1">
    <citation type="submission" date="2018-09" db="EMBL/GenBank/DDBJ databases">
        <title>Genomic investigation of the strawberry pathogen Phytophthora fragariae indicates pathogenicity is determined by transcriptional variation in three key races.</title>
        <authorList>
            <person name="Adams T.M."/>
            <person name="Armitage A.D."/>
            <person name="Sobczyk M.K."/>
            <person name="Bates H.J."/>
            <person name="Dunwell J.M."/>
            <person name="Nellist C.F."/>
            <person name="Harrison R.J."/>
        </authorList>
    </citation>
    <scope>NUCLEOTIDE SEQUENCE [LARGE SCALE GENOMIC DNA]</scope>
    <source>
        <strain evidence="1 2">ONT-3</strain>
    </source>
</reference>
<sequence length="59" mass="5747">MSAAAKTAAVVQDTVASHEAVATQGIFDSLVGTSAQVGTAAQGTGAMQGLVTAKRIVDS</sequence>